<keyword evidence="5 7" id="KW-0067">ATP-binding</keyword>
<evidence type="ECO:0000256" key="5">
    <source>
        <dbReference type="ARBA" id="ARBA00022840"/>
    </source>
</evidence>
<keyword evidence="6 7" id="KW-0414">Isoprene biosynthesis</keyword>
<dbReference type="PANTHER" id="PTHR43527">
    <property type="entry name" value="4-DIPHOSPHOCYTIDYL-2-C-METHYL-D-ERYTHRITOL KINASE, CHLOROPLASTIC"/>
    <property type="match status" value="1"/>
</dbReference>
<dbReference type="InterPro" id="IPR020568">
    <property type="entry name" value="Ribosomal_Su5_D2-typ_SF"/>
</dbReference>
<feature type="active site" evidence="7">
    <location>
        <position position="146"/>
    </location>
</feature>
<protein>
    <recommendedName>
        <fullName evidence="1 7">4-diphosphocytidyl-2-C-methyl-D-erythritol kinase</fullName>
        <shortName evidence="7">CMK</shortName>
        <ecNumber evidence="7">2.7.1.148</ecNumber>
    </recommendedName>
    <alternativeName>
        <fullName evidence="7">4-(cytidine-5'-diphospho)-2-C-methyl-D-erythritol kinase</fullName>
    </alternativeName>
</protein>
<comment type="function">
    <text evidence="7">Catalyzes the phosphorylation of the position 2 hydroxy group of 4-diphosphocytidyl-2C-methyl-D-erythritol.</text>
</comment>
<dbReference type="Proteomes" id="UP000321934">
    <property type="component" value="Chromosome"/>
</dbReference>
<dbReference type="HAMAP" id="MF_00061">
    <property type="entry name" value="IspE"/>
    <property type="match status" value="1"/>
</dbReference>
<keyword evidence="4 7" id="KW-0418">Kinase</keyword>
<evidence type="ECO:0000256" key="7">
    <source>
        <dbReference type="HAMAP-Rule" id="MF_00061"/>
    </source>
</evidence>
<feature type="domain" description="GHMP kinase N-terminal" evidence="8">
    <location>
        <begin position="76"/>
        <end position="151"/>
    </location>
</feature>
<dbReference type="SUPFAM" id="SSF54211">
    <property type="entry name" value="Ribosomal protein S5 domain 2-like"/>
    <property type="match status" value="1"/>
</dbReference>
<gene>
    <name evidence="7" type="primary">ispE</name>
    <name evidence="9" type="ORF">Deia_00551</name>
</gene>
<keyword evidence="3 7" id="KW-0547">Nucleotide-binding</keyword>
<evidence type="ECO:0000256" key="4">
    <source>
        <dbReference type="ARBA" id="ARBA00022777"/>
    </source>
</evidence>
<keyword evidence="10" id="KW-1185">Reference proteome</keyword>
<evidence type="ECO:0000256" key="2">
    <source>
        <dbReference type="ARBA" id="ARBA00022679"/>
    </source>
</evidence>
<name>A0A5B8XEE2_9RICK</name>
<dbReference type="OrthoDB" id="9809438at2"/>
<evidence type="ECO:0000259" key="8">
    <source>
        <dbReference type="Pfam" id="PF00288"/>
    </source>
</evidence>
<organism evidence="9 10">
    <name type="scientific">Candidatus Deianiraea vastatrix</name>
    <dbReference type="NCBI Taxonomy" id="2163644"/>
    <lineage>
        <taxon>Bacteria</taxon>
        <taxon>Pseudomonadati</taxon>
        <taxon>Pseudomonadota</taxon>
        <taxon>Alphaproteobacteria</taxon>
        <taxon>Rickettsiales</taxon>
        <taxon>Candidatus Deianiraeaceae</taxon>
        <taxon>Candidatus Deianiraea</taxon>
    </lineage>
</organism>
<comment type="similarity">
    <text evidence="7">Belongs to the GHMP kinase family. IspE subfamily.</text>
</comment>
<evidence type="ECO:0000313" key="9">
    <source>
        <dbReference type="EMBL" id="QED23346.1"/>
    </source>
</evidence>
<evidence type="ECO:0000256" key="6">
    <source>
        <dbReference type="ARBA" id="ARBA00023229"/>
    </source>
</evidence>
<dbReference type="GO" id="GO:0019288">
    <property type="term" value="P:isopentenyl diphosphate biosynthetic process, methylerythritol 4-phosphate pathway"/>
    <property type="evidence" value="ECO:0007669"/>
    <property type="project" value="UniProtKB-UniRule"/>
</dbReference>
<dbReference type="GO" id="GO:0050515">
    <property type="term" value="F:4-(cytidine 5'-diphospho)-2-C-methyl-D-erythritol kinase activity"/>
    <property type="evidence" value="ECO:0007669"/>
    <property type="project" value="UniProtKB-UniRule"/>
</dbReference>
<dbReference type="PIRSF" id="PIRSF010376">
    <property type="entry name" value="IspE"/>
    <property type="match status" value="1"/>
</dbReference>
<evidence type="ECO:0000313" key="10">
    <source>
        <dbReference type="Proteomes" id="UP000321934"/>
    </source>
</evidence>
<comment type="catalytic activity">
    <reaction evidence="7">
        <text>4-CDP-2-C-methyl-D-erythritol + ATP = 4-CDP-2-C-methyl-D-erythritol 2-phosphate + ADP + H(+)</text>
        <dbReference type="Rhea" id="RHEA:18437"/>
        <dbReference type="ChEBI" id="CHEBI:15378"/>
        <dbReference type="ChEBI" id="CHEBI:30616"/>
        <dbReference type="ChEBI" id="CHEBI:57823"/>
        <dbReference type="ChEBI" id="CHEBI:57919"/>
        <dbReference type="ChEBI" id="CHEBI:456216"/>
        <dbReference type="EC" id="2.7.1.148"/>
    </reaction>
</comment>
<dbReference type="Gene3D" id="3.30.230.10">
    <property type="match status" value="1"/>
</dbReference>
<feature type="active site" evidence="7">
    <location>
        <position position="10"/>
    </location>
</feature>
<dbReference type="InterPro" id="IPR014721">
    <property type="entry name" value="Ribsml_uS5_D2-typ_fold_subgr"/>
</dbReference>
<proteinExistence type="inferred from homology"/>
<dbReference type="InterPro" id="IPR006204">
    <property type="entry name" value="GHMP_kinase_N_dom"/>
</dbReference>
<dbReference type="EMBL" id="CP029077">
    <property type="protein sequence ID" value="QED23346.1"/>
    <property type="molecule type" value="Genomic_DNA"/>
</dbReference>
<sequence>MFLNINSYAKLNLFLSIYGLTEDKTRHNISSLMTYVDICDKISITTKRYGDGVSINFGGIFAHKISQYTGNSVENNTIIKTLKLISDEYDLSIDLDIYLEKNIPVASGMGGGSSNAAAMIKFCDKFYGLEMTQDEKINIAREIGADVSFFLQNSSAVCSGIGDVVNPIYFDDAICKKSVLVIDLMEKVSTAKIYSSYDQLNLSQQDEEIMNKNNNLIALSLVNLSKLNKIADMEQLIRLNKMTNNLIQSDKILYKTKNAIAKIAENSSDGLIKFDITGAGSAAYLIYENPLFARRALTNAQTMFPGIFAKITTIMPDLHDSANLQKCGVYQNCA</sequence>
<dbReference type="GO" id="GO:0016114">
    <property type="term" value="P:terpenoid biosynthetic process"/>
    <property type="evidence" value="ECO:0007669"/>
    <property type="project" value="InterPro"/>
</dbReference>
<reference evidence="9 10" key="1">
    <citation type="journal article" date="2019" name="ISME J.">
        <title>Deianiraea, an extracellular bacterium associated with the ciliate Paramecium, suggests an alternative scenario for the evolution of Rickettsiales.</title>
        <authorList>
            <person name="Castelli M."/>
            <person name="Sabaneyeva E."/>
            <person name="Lanzoni O."/>
            <person name="Lebedeva N."/>
            <person name="Floriano A.M."/>
            <person name="Gaiarsa S."/>
            <person name="Benken K."/>
            <person name="Modeo L."/>
            <person name="Bandi C."/>
            <person name="Potekhin A."/>
            <person name="Sassera D."/>
            <person name="Petroni G."/>
        </authorList>
    </citation>
    <scope>NUCLEOTIDE SEQUENCE [LARGE SCALE GENOMIC DNA]</scope>
    <source>
        <strain evidence="9">CyL4-1</strain>
    </source>
</reference>
<evidence type="ECO:0000256" key="1">
    <source>
        <dbReference type="ARBA" id="ARBA00017473"/>
    </source>
</evidence>
<dbReference type="InterPro" id="IPR004424">
    <property type="entry name" value="IspE"/>
</dbReference>
<dbReference type="AlphaFoldDB" id="A0A5B8XEE2"/>
<keyword evidence="2 7" id="KW-0808">Transferase</keyword>
<dbReference type="UniPathway" id="UPA00056">
    <property type="reaction ID" value="UER00094"/>
</dbReference>
<evidence type="ECO:0000256" key="3">
    <source>
        <dbReference type="ARBA" id="ARBA00022741"/>
    </source>
</evidence>
<accession>A0A5B8XEE2</accession>
<comment type="pathway">
    <text evidence="7">Isoprenoid biosynthesis; isopentenyl diphosphate biosynthesis via DXP pathway; isopentenyl diphosphate from 1-deoxy-D-xylulose 5-phosphate: step 3/6.</text>
</comment>
<dbReference type="GO" id="GO:0005524">
    <property type="term" value="F:ATP binding"/>
    <property type="evidence" value="ECO:0007669"/>
    <property type="project" value="UniProtKB-UniRule"/>
</dbReference>
<dbReference type="EC" id="2.7.1.148" evidence="7"/>
<dbReference type="Pfam" id="PF00288">
    <property type="entry name" value="GHMP_kinases_N"/>
    <property type="match status" value="1"/>
</dbReference>
<dbReference type="PANTHER" id="PTHR43527:SF2">
    <property type="entry name" value="4-DIPHOSPHOCYTIDYL-2-C-METHYL-D-ERYTHRITOL KINASE, CHLOROPLASTIC"/>
    <property type="match status" value="1"/>
</dbReference>
<feature type="binding site" evidence="7">
    <location>
        <begin position="104"/>
        <end position="114"/>
    </location>
    <ligand>
        <name>ATP</name>
        <dbReference type="ChEBI" id="CHEBI:30616"/>
    </ligand>
</feature>
<dbReference type="RefSeq" id="WP_146820625.1">
    <property type="nucleotide sequence ID" value="NZ_CP029077.1"/>
</dbReference>